<comment type="caution">
    <text evidence="2">The sequence shown here is derived from an EMBL/GenBank/DDBJ whole genome shotgun (WGS) entry which is preliminary data.</text>
</comment>
<dbReference type="EMBL" id="REGC01000002">
    <property type="protein sequence ID" value="RMB63654.1"/>
    <property type="molecule type" value="Genomic_DNA"/>
</dbReference>
<evidence type="ECO:0000313" key="2">
    <source>
        <dbReference type="EMBL" id="RMB63654.1"/>
    </source>
</evidence>
<name>A0A3M0GG41_9CORY</name>
<feature type="transmembrane region" description="Helical" evidence="1">
    <location>
        <begin position="15"/>
        <end position="42"/>
    </location>
</feature>
<accession>A0A3M0GG41</accession>
<dbReference type="Proteomes" id="UP000270649">
    <property type="component" value="Unassembled WGS sequence"/>
</dbReference>
<gene>
    <name evidence="2" type="ORF">D9543_02250</name>
</gene>
<keyword evidence="1" id="KW-1133">Transmembrane helix</keyword>
<proteinExistence type="predicted"/>
<evidence type="ECO:0000313" key="3">
    <source>
        <dbReference type="Proteomes" id="UP000270649"/>
    </source>
</evidence>
<organism evidence="2 3">
    <name type="scientific">Corynebacterium macginleyi</name>
    <dbReference type="NCBI Taxonomy" id="38290"/>
    <lineage>
        <taxon>Bacteria</taxon>
        <taxon>Bacillati</taxon>
        <taxon>Actinomycetota</taxon>
        <taxon>Actinomycetes</taxon>
        <taxon>Mycobacteriales</taxon>
        <taxon>Corynebacteriaceae</taxon>
        <taxon>Corynebacterium</taxon>
    </lineage>
</organism>
<dbReference type="AlphaFoldDB" id="A0A3M0GG41"/>
<dbReference type="RefSeq" id="WP_121927405.1">
    <property type="nucleotide sequence ID" value="NZ_CP068291.1"/>
</dbReference>
<sequence length="104" mass="10502">MRAVVDDDGSVTIEAALALSSLVLVAAGIIGAVATMASYIAAVDMAGAAARSHAIGVEYQPAREDARVNVQENAGLIRASVSVDAPIGTMRAEAVFPAEVAGYD</sequence>
<evidence type="ECO:0000256" key="1">
    <source>
        <dbReference type="SAM" id="Phobius"/>
    </source>
</evidence>
<keyword evidence="1" id="KW-0812">Transmembrane</keyword>
<protein>
    <submittedName>
        <fullName evidence="2">Uncharacterized protein</fullName>
    </submittedName>
</protein>
<reference evidence="2 3" key="1">
    <citation type="submission" date="2018-10" db="EMBL/GenBank/DDBJ databases">
        <title>Corynebacterium macginleyi genome sequencing and assembly of the type strain and two clinical samples.</title>
        <authorList>
            <person name="Bernier A.-M."/>
            <person name="Bernard K."/>
        </authorList>
    </citation>
    <scope>NUCLEOTIDE SEQUENCE [LARGE SCALE GENOMIC DNA]</scope>
    <source>
        <strain evidence="2 3">NML 120205</strain>
    </source>
</reference>
<keyword evidence="1" id="KW-0472">Membrane</keyword>
<dbReference type="OrthoDB" id="4424860at2"/>